<dbReference type="InterPro" id="IPR006439">
    <property type="entry name" value="HAD-SF_hydro_IA"/>
</dbReference>
<dbReference type="GO" id="GO:0019120">
    <property type="term" value="F:hydrolase activity, acting on acid halide bonds, in C-halide compounds"/>
    <property type="evidence" value="ECO:0007669"/>
    <property type="project" value="InterPro"/>
</dbReference>
<dbReference type="NCBIfam" id="TIGR01549">
    <property type="entry name" value="HAD-SF-IA-v1"/>
    <property type="match status" value="1"/>
</dbReference>
<dbReference type="SFLD" id="SFLDG01129">
    <property type="entry name" value="C1.5:_HAD__Beta-PGM__Phosphata"/>
    <property type="match status" value="1"/>
</dbReference>
<gene>
    <name evidence="2" type="ORF">MRS75_20315</name>
</gene>
<protein>
    <submittedName>
        <fullName evidence="2">Haloacid dehalogenase type II</fullName>
    </submittedName>
</protein>
<dbReference type="EMBL" id="JALDYZ010000014">
    <property type="protein sequence ID" value="MDI7924412.1"/>
    <property type="molecule type" value="Genomic_DNA"/>
</dbReference>
<dbReference type="PANTHER" id="PTHR43316">
    <property type="entry name" value="HYDROLASE, HALOACID DELAHOGENASE-RELATED"/>
    <property type="match status" value="1"/>
</dbReference>
<dbReference type="PANTHER" id="PTHR43316:SF9">
    <property type="entry name" value="ACID DEHALOGENASE, PUTATIVE (AFU_ORTHOLOGUE AFUA_6G14460)-RELATED"/>
    <property type="match status" value="1"/>
</dbReference>
<dbReference type="AlphaFoldDB" id="A0AAE3QEJ1"/>
<accession>A0AAE3QEJ1</accession>
<dbReference type="InterPro" id="IPR006328">
    <property type="entry name" value="2-HAD"/>
</dbReference>
<organism evidence="2 3">
    <name type="scientific">Ferirhizobium litorale</name>
    <dbReference type="NCBI Taxonomy" id="2927786"/>
    <lineage>
        <taxon>Bacteria</taxon>
        <taxon>Pseudomonadati</taxon>
        <taxon>Pseudomonadota</taxon>
        <taxon>Alphaproteobacteria</taxon>
        <taxon>Hyphomicrobiales</taxon>
        <taxon>Rhizobiaceae</taxon>
        <taxon>Ferirhizobium</taxon>
    </lineage>
</organism>
<dbReference type="NCBIfam" id="TIGR01428">
    <property type="entry name" value="HAD_type_II"/>
    <property type="match status" value="1"/>
</dbReference>
<dbReference type="Gene3D" id="1.10.150.750">
    <property type="match status" value="1"/>
</dbReference>
<reference evidence="2" key="1">
    <citation type="submission" date="2022-03" db="EMBL/GenBank/DDBJ databases">
        <title>Fererhizobium litorale gen. nov., sp. nov., isolated from sandy sediments of the Sea of Japan seashore.</title>
        <authorList>
            <person name="Romanenko L."/>
            <person name="Kurilenko V."/>
            <person name="Otstavnykh N."/>
            <person name="Svetashev V."/>
            <person name="Tekutyeva L."/>
            <person name="Isaeva M."/>
            <person name="Mikhailov V."/>
        </authorList>
    </citation>
    <scope>NUCLEOTIDE SEQUENCE</scope>
    <source>
        <strain evidence="2">KMM 9576</strain>
    </source>
</reference>
<keyword evidence="3" id="KW-1185">Reference proteome</keyword>
<dbReference type="InterPro" id="IPR051540">
    <property type="entry name" value="S-2-haloacid_dehalogenase"/>
</dbReference>
<dbReference type="RefSeq" id="WP_311787050.1">
    <property type="nucleotide sequence ID" value="NZ_JALDYY010000007.1"/>
</dbReference>
<evidence type="ECO:0000313" key="3">
    <source>
        <dbReference type="Proteomes" id="UP001161580"/>
    </source>
</evidence>
<evidence type="ECO:0000256" key="1">
    <source>
        <dbReference type="ARBA" id="ARBA00022801"/>
    </source>
</evidence>
<proteinExistence type="predicted"/>
<comment type="caution">
    <text evidence="2">The sequence shown here is derived from an EMBL/GenBank/DDBJ whole genome shotgun (WGS) entry which is preliminary data.</text>
</comment>
<keyword evidence="1" id="KW-0378">Hydrolase</keyword>
<evidence type="ECO:0000313" key="2">
    <source>
        <dbReference type="EMBL" id="MDI7924412.1"/>
    </source>
</evidence>
<dbReference type="Pfam" id="PF00702">
    <property type="entry name" value="Hydrolase"/>
    <property type="match status" value="1"/>
</dbReference>
<dbReference type="InterPro" id="IPR023214">
    <property type="entry name" value="HAD_sf"/>
</dbReference>
<dbReference type="SFLD" id="SFLDS00003">
    <property type="entry name" value="Haloacid_Dehalogenase"/>
    <property type="match status" value="1"/>
</dbReference>
<dbReference type="Gene3D" id="3.40.50.1000">
    <property type="entry name" value="HAD superfamily/HAD-like"/>
    <property type="match status" value="1"/>
</dbReference>
<dbReference type="Proteomes" id="UP001161580">
    <property type="component" value="Unassembled WGS sequence"/>
</dbReference>
<dbReference type="SUPFAM" id="SSF56784">
    <property type="entry name" value="HAD-like"/>
    <property type="match status" value="1"/>
</dbReference>
<dbReference type="InterPro" id="IPR036412">
    <property type="entry name" value="HAD-like_sf"/>
</dbReference>
<sequence length="234" mass="26495">MFDLDPVPSIISFDCYGTLVQWREVLLAEFDELQTRTPGGIRVDSATLLDTFSCFSRQFERDRPHRLYKEVFRLSLKNALDQYGIGYSGGDFERVAESIKTMGPHPEVPGVLRKLRSRYKLAIFTNSDEDLIVHNVERLGVPTDYVITAERAQAYKPSRQIFEYAHKAMGVTKDETVHVAMSMILDMQACHELGFRGVWINRLGQAGNPDWLPYVELPDLTGVPKLLGIEGQAA</sequence>
<name>A0AAE3QEJ1_9HYPH</name>